<dbReference type="AlphaFoldDB" id="A0A834M0V0"/>
<dbReference type="EMBL" id="JAACXV010014519">
    <property type="protein sequence ID" value="KAF7266668.1"/>
    <property type="molecule type" value="Genomic_DNA"/>
</dbReference>
<organism evidence="1 2">
    <name type="scientific">Rhynchophorus ferrugineus</name>
    <name type="common">Red palm weevil</name>
    <name type="synonym">Curculio ferrugineus</name>
    <dbReference type="NCBI Taxonomy" id="354439"/>
    <lineage>
        <taxon>Eukaryota</taxon>
        <taxon>Metazoa</taxon>
        <taxon>Ecdysozoa</taxon>
        <taxon>Arthropoda</taxon>
        <taxon>Hexapoda</taxon>
        <taxon>Insecta</taxon>
        <taxon>Pterygota</taxon>
        <taxon>Neoptera</taxon>
        <taxon>Endopterygota</taxon>
        <taxon>Coleoptera</taxon>
        <taxon>Polyphaga</taxon>
        <taxon>Cucujiformia</taxon>
        <taxon>Curculionidae</taxon>
        <taxon>Dryophthorinae</taxon>
        <taxon>Rhynchophorus</taxon>
    </lineage>
</organism>
<protein>
    <submittedName>
        <fullName evidence="1">Uncharacterized protein</fullName>
    </submittedName>
</protein>
<evidence type="ECO:0000313" key="1">
    <source>
        <dbReference type="EMBL" id="KAF7266668.1"/>
    </source>
</evidence>
<dbReference type="Proteomes" id="UP000625711">
    <property type="component" value="Unassembled WGS sequence"/>
</dbReference>
<accession>A0A834M0V0</accession>
<evidence type="ECO:0000313" key="2">
    <source>
        <dbReference type="Proteomes" id="UP000625711"/>
    </source>
</evidence>
<proteinExistence type="predicted"/>
<comment type="caution">
    <text evidence="1">The sequence shown here is derived from an EMBL/GenBank/DDBJ whole genome shotgun (WGS) entry which is preliminary data.</text>
</comment>
<name>A0A834M0V0_RHYFE</name>
<reference evidence="1" key="1">
    <citation type="submission" date="2020-08" db="EMBL/GenBank/DDBJ databases">
        <title>Genome sequencing and assembly of the red palm weevil Rhynchophorus ferrugineus.</title>
        <authorList>
            <person name="Dias G.B."/>
            <person name="Bergman C.M."/>
            <person name="Manee M."/>
        </authorList>
    </citation>
    <scope>NUCLEOTIDE SEQUENCE</scope>
    <source>
        <strain evidence="1">AA-2017</strain>
        <tissue evidence="1">Whole larva</tissue>
    </source>
</reference>
<sequence>MSKSDTMEEVLKEESRTTGELICRSTAKIPSVSFEARKVISNLKSGPDNWASINNLFGQSVPGSDGRRNMGQVDGVA</sequence>
<keyword evidence="2" id="KW-1185">Reference proteome</keyword>
<gene>
    <name evidence="1" type="ORF">GWI33_020030</name>
</gene>